<dbReference type="PANTHER" id="PTHR43371:SF1">
    <property type="entry name" value="RIBONUCLEOSIDE-DIPHOSPHATE REDUCTASE"/>
    <property type="match status" value="1"/>
</dbReference>
<reference evidence="6" key="1">
    <citation type="journal article" date="2015" name="Nature">
        <title>Complex archaea that bridge the gap between prokaryotes and eukaryotes.</title>
        <authorList>
            <person name="Spang A."/>
            <person name="Saw J.H."/>
            <person name="Jorgensen S.L."/>
            <person name="Zaremba-Niedzwiedzka K."/>
            <person name="Martijn J."/>
            <person name="Lind A.E."/>
            <person name="van Eijk R."/>
            <person name="Schleper C."/>
            <person name="Guy L."/>
            <person name="Ettema T.J."/>
        </authorList>
    </citation>
    <scope>NUCLEOTIDE SEQUENCE</scope>
</reference>
<evidence type="ECO:0000313" key="6">
    <source>
        <dbReference type="EMBL" id="KKL16744.1"/>
    </source>
</evidence>
<proteinExistence type="predicted"/>
<dbReference type="PANTHER" id="PTHR43371">
    <property type="entry name" value="VITAMIN B12-DEPENDENT RIBONUCLEOTIDE REDUCTASE"/>
    <property type="match status" value="1"/>
</dbReference>
<evidence type="ECO:0000256" key="3">
    <source>
        <dbReference type="ARBA" id="ARBA00023002"/>
    </source>
</evidence>
<keyword evidence="2" id="KW-0846">Cobalamin</keyword>
<evidence type="ECO:0000256" key="1">
    <source>
        <dbReference type="ARBA" id="ARBA00001922"/>
    </source>
</evidence>
<dbReference type="GO" id="GO:0004748">
    <property type="term" value="F:ribonucleoside-diphosphate reductase activity, thioredoxin disulfide as acceptor"/>
    <property type="evidence" value="ECO:0007669"/>
    <property type="project" value="TreeGrafter"/>
</dbReference>
<accession>A0A0F9B4E4</accession>
<comment type="cofactor">
    <cofactor evidence="1">
        <name>adenosylcob(III)alamin</name>
        <dbReference type="ChEBI" id="CHEBI:18408"/>
    </cofactor>
</comment>
<evidence type="ECO:0000256" key="4">
    <source>
        <dbReference type="ARBA" id="ARBA00023285"/>
    </source>
</evidence>
<dbReference type="InterPro" id="IPR050862">
    <property type="entry name" value="RdRp_reductase_class-2"/>
</dbReference>
<dbReference type="Gene3D" id="3.20.70.20">
    <property type="match status" value="1"/>
</dbReference>
<dbReference type="InterPro" id="IPR000788">
    <property type="entry name" value="RNR_lg_C"/>
</dbReference>
<name>A0A0F9B4E4_9ZZZZ</name>
<sequence>MGVHEWLLQRGHKYKVVPELHQWLAVYKYASDVAAEEFCVSRSLETCVAKRAIAPTGTIGIMACTSTGIEPLFATAYKRRYLTTGNSWHFQLVVDGTAKHLIEKYDIHSDKIETALDLAAEPERRIKFQADIQEYVDMGISSTINLPPWGSELNNEDKVKEFATIIARHAHRLRGLTMYPDGARNGQPLTPVPYNLATQHEGEEFEEKFMDVCEYSGKSGSCSS</sequence>
<feature type="domain" description="Ribonucleotide reductase large subunit C-terminal" evidence="5">
    <location>
        <begin position="52"/>
        <end position="166"/>
    </location>
</feature>
<gene>
    <name evidence="6" type="ORF">LCGC14_2492510</name>
</gene>
<dbReference type="GO" id="GO:0031419">
    <property type="term" value="F:cobalamin binding"/>
    <property type="evidence" value="ECO:0007669"/>
    <property type="project" value="UniProtKB-KW"/>
</dbReference>
<dbReference type="AlphaFoldDB" id="A0A0F9B4E4"/>
<evidence type="ECO:0000256" key="2">
    <source>
        <dbReference type="ARBA" id="ARBA00022628"/>
    </source>
</evidence>
<comment type="caution">
    <text evidence="6">The sequence shown here is derived from an EMBL/GenBank/DDBJ whole genome shotgun (WGS) entry which is preliminary data.</text>
</comment>
<evidence type="ECO:0000259" key="5">
    <source>
        <dbReference type="Pfam" id="PF02867"/>
    </source>
</evidence>
<dbReference type="Pfam" id="PF02867">
    <property type="entry name" value="Ribonuc_red_lgC"/>
    <property type="match status" value="1"/>
</dbReference>
<dbReference type="EMBL" id="LAZR01039543">
    <property type="protein sequence ID" value="KKL16744.1"/>
    <property type="molecule type" value="Genomic_DNA"/>
</dbReference>
<organism evidence="6">
    <name type="scientific">marine sediment metagenome</name>
    <dbReference type="NCBI Taxonomy" id="412755"/>
    <lineage>
        <taxon>unclassified sequences</taxon>
        <taxon>metagenomes</taxon>
        <taxon>ecological metagenomes</taxon>
    </lineage>
</organism>
<dbReference type="SUPFAM" id="SSF51998">
    <property type="entry name" value="PFL-like glycyl radical enzymes"/>
    <property type="match status" value="1"/>
</dbReference>
<protein>
    <recommendedName>
        <fullName evidence="5">Ribonucleotide reductase large subunit C-terminal domain-containing protein</fullName>
    </recommendedName>
</protein>
<keyword evidence="4" id="KW-0170">Cobalt</keyword>
<keyword evidence="3" id="KW-0560">Oxidoreductase</keyword>